<evidence type="ECO:0000313" key="8">
    <source>
        <dbReference type="Proteomes" id="UP001295423"/>
    </source>
</evidence>
<keyword evidence="3" id="KW-0862">Zinc</keyword>
<dbReference type="InterPro" id="IPR003126">
    <property type="entry name" value="Znf_UBR"/>
</dbReference>
<dbReference type="EMBL" id="CAKOGP040001980">
    <property type="protein sequence ID" value="CAJ1959129.1"/>
    <property type="molecule type" value="Genomic_DNA"/>
</dbReference>
<evidence type="ECO:0000256" key="4">
    <source>
        <dbReference type="PROSITE-ProRule" id="PRU00508"/>
    </source>
</evidence>
<evidence type="ECO:0000256" key="2">
    <source>
        <dbReference type="ARBA" id="ARBA00022771"/>
    </source>
</evidence>
<evidence type="ECO:0000256" key="1">
    <source>
        <dbReference type="ARBA" id="ARBA00022723"/>
    </source>
</evidence>
<evidence type="ECO:0000313" key="7">
    <source>
        <dbReference type="EMBL" id="CAJ1959129.1"/>
    </source>
</evidence>
<evidence type="ECO:0000256" key="3">
    <source>
        <dbReference type="ARBA" id="ARBA00022833"/>
    </source>
</evidence>
<feature type="region of interest" description="Disordered" evidence="5">
    <location>
        <begin position="456"/>
        <end position="477"/>
    </location>
</feature>
<feature type="domain" description="UBR-type" evidence="6">
    <location>
        <begin position="26"/>
        <end position="100"/>
    </location>
</feature>
<evidence type="ECO:0000259" key="6">
    <source>
        <dbReference type="PROSITE" id="PS51157"/>
    </source>
</evidence>
<feature type="compositionally biased region" description="Basic and acidic residues" evidence="5">
    <location>
        <begin position="459"/>
        <end position="477"/>
    </location>
</feature>
<accession>A0AAD2G1M8</accession>
<dbReference type="SMART" id="SM00396">
    <property type="entry name" value="ZnF_UBR1"/>
    <property type="match status" value="1"/>
</dbReference>
<keyword evidence="1" id="KW-0479">Metal-binding</keyword>
<keyword evidence="8" id="KW-1185">Reference proteome</keyword>
<gene>
    <name evidence="7" type="ORF">CYCCA115_LOCUS17553</name>
</gene>
<keyword evidence="2" id="KW-0863">Zinc-finger</keyword>
<reference evidence="7" key="1">
    <citation type="submission" date="2023-08" db="EMBL/GenBank/DDBJ databases">
        <authorList>
            <person name="Audoor S."/>
            <person name="Bilcke G."/>
        </authorList>
    </citation>
    <scope>NUCLEOTIDE SEQUENCE</scope>
</reference>
<comment type="caution">
    <text evidence="7">The sequence shown here is derived from an EMBL/GenBank/DDBJ whole genome shotgun (WGS) entry which is preliminary data.</text>
</comment>
<feature type="zinc finger region" description="UBR-type" evidence="4">
    <location>
        <begin position="26"/>
        <end position="100"/>
    </location>
</feature>
<dbReference type="CDD" id="cd19671">
    <property type="entry name" value="UBR-box_UBR4_5_6_7"/>
    <property type="match status" value="1"/>
</dbReference>
<dbReference type="Proteomes" id="UP001295423">
    <property type="component" value="Unassembled WGS sequence"/>
</dbReference>
<protein>
    <recommendedName>
        <fullName evidence="6">UBR-type domain-containing protein</fullName>
    </recommendedName>
</protein>
<evidence type="ECO:0000256" key="5">
    <source>
        <dbReference type="SAM" id="MobiDB-lite"/>
    </source>
</evidence>
<name>A0AAD2G1M8_9STRA</name>
<proteinExistence type="predicted"/>
<dbReference type="GO" id="GO:0008270">
    <property type="term" value="F:zinc ion binding"/>
    <property type="evidence" value="ECO:0007669"/>
    <property type="project" value="UniProtKB-KW"/>
</dbReference>
<organism evidence="7 8">
    <name type="scientific">Cylindrotheca closterium</name>
    <dbReference type="NCBI Taxonomy" id="2856"/>
    <lineage>
        <taxon>Eukaryota</taxon>
        <taxon>Sar</taxon>
        <taxon>Stramenopiles</taxon>
        <taxon>Ochrophyta</taxon>
        <taxon>Bacillariophyta</taxon>
        <taxon>Bacillariophyceae</taxon>
        <taxon>Bacillariophycidae</taxon>
        <taxon>Bacillariales</taxon>
        <taxon>Bacillariaceae</taxon>
        <taxon>Cylindrotheca</taxon>
    </lineage>
</organism>
<dbReference type="AlphaFoldDB" id="A0AAD2G1M8"/>
<dbReference type="PROSITE" id="PS51157">
    <property type="entry name" value="ZF_UBR"/>
    <property type="match status" value="1"/>
</dbReference>
<sequence>MEDNTNEVSQQDDPMEEGYDESPSCNFCTFAVTGNQVTWQAIYICHDCNNENEDSQSPLCICQACADNCHHGDNHEVEYIGMGPSYCDCDCIGECSIFQKSLKEAERLGMIESRDSQIASTASKEGLPKDPLQHDAYEISILSDPKMASLLVQHAQELVQYTKETHWIDEKTTNLDDLCPLESLAWSIYQHHVSKYNLSASKGNVDSNGGAEWWVQVKDTSGSATAIDLHYDKDEALAESFSIGSFPILSTVTYLTPSSETAAPTVVFDHTYSQGEDEVMNLMLVSRPKLGKHLVFDGSLLHGAPAHSMLKPTSETPANEEGSTTPSIRVTFLVNVWKDGRPASVHPLSPQIRQKLQLLQSPGVAMNETFEMFPHTVPTIAYEKEEDIPQSIRDRIELPFVTKGITWEDTIEEGDDEGGLVVITFPPPSTVPDSTFLVRFGPSLQAYLDYTGGEARVASNREEQEQEQKQEVESGYV</sequence>